<dbReference type="PROSITE" id="PS50005">
    <property type="entry name" value="TPR"/>
    <property type="match status" value="3"/>
</dbReference>
<keyword evidence="4" id="KW-1185">Reference proteome</keyword>
<evidence type="ECO:0000313" key="3">
    <source>
        <dbReference type="EMBL" id="AXK41951.1"/>
    </source>
</evidence>
<sequence>MNAAPPPAELMQAMQRLRSSDPAGALAIVEDCLTKTSERAPFLAVGSLAALRLDNTDKAIPFLRELLVINPGDTASRNNLAAALVRADQLDEALAMAEGSTEPSLARIEGFVRQKRGELEAAVDAYRRAIAAEPADLASLNNLGNVLMEQRQWDEAIAAFEQAITLAPADIQIYLNLAELLRLADRGGPRLKVLKDAHGIAPDNLRVLIDLGMAYAHVDDLDNAMATFRKAIELTDGFSEAHVEYGMILEKLNRTDELAELVASFDKASAPPEANFLLAWEARRAGNFEEAARLADAIPETVLPMRRWQLVGGIEDRLENADKAFAAFERMNQSAVAEAHPARGANYRERVEAELEKCTADWAGTFSDAKVTDGRRDPIFLVGFPRSGTTLLDTMLMGLDDLSVLEERPMMASIIKRIEGEDIALFDETRIGELRDEYFARAAEEGWDDQRWLVDKHPLHMQRVPFIHRLFPEAKIILAERHPYDVVLSCFMANFSLNFAMRSFTSLDEAARTYDAVWRAWHRAVDLFDVDWRAVRYEKLVIDPKAELQPIVEWLGLEWSDGLLDHTQTARKRGPVRTASYSQIGEELYTRASYRWRRYADHLEPVMKTLRPWAERMDYATE</sequence>
<keyword evidence="1 3" id="KW-0808">Transferase</keyword>
<accession>A0A345YDE9</accession>
<name>A0A345YDE9_9SPHN</name>
<dbReference type="Gene3D" id="3.40.50.300">
    <property type="entry name" value="P-loop containing nucleotide triphosphate hydrolases"/>
    <property type="match status" value="1"/>
</dbReference>
<feature type="repeat" description="TPR" evidence="2">
    <location>
        <begin position="205"/>
        <end position="238"/>
    </location>
</feature>
<evidence type="ECO:0000256" key="2">
    <source>
        <dbReference type="PROSITE-ProRule" id="PRU00339"/>
    </source>
</evidence>
<gene>
    <name evidence="3" type="ORF">DVR09_06010</name>
</gene>
<feature type="repeat" description="TPR" evidence="2">
    <location>
        <begin position="103"/>
        <end position="136"/>
    </location>
</feature>
<keyword evidence="2" id="KW-0802">TPR repeat</keyword>
<dbReference type="InterPro" id="IPR019734">
    <property type="entry name" value="TPR_rpt"/>
</dbReference>
<feature type="repeat" description="TPR" evidence="2">
    <location>
        <begin position="137"/>
        <end position="170"/>
    </location>
</feature>
<protein>
    <submittedName>
        <fullName evidence="3">Sulfotransferase family protein</fullName>
    </submittedName>
</protein>
<dbReference type="SMART" id="SM00028">
    <property type="entry name" value="TPR"/>
    <property type="match status" value="4"/>
</dbReference>
<dbReference type="SUPFAM" id="SSF52540">
    <property type="entry name" value="P-loop containing nucleoside triphosphate hydrolases"/>
    <property type="match status" value="1"/>
</dbReference>
<dbReference type="OrthoDB" id="9800698at2"/>
<dbReference type="Gene3D" id="1.25.40.10">
    <property type="entry name" value="Tetratricopeptide repeat domain"/>
    <property type="match status" value="3"/>
</dbReference>
<dbReference type="PANTHER" id="PTHR12788">
    <property type="entry name" value="PROTEIN-TYROSINE SULFOTRANSFERASE 2"/>
    <property type="match status" value="1"/>
</dbReference>
<dbReference type="AlphaFoldDB" id="A0A345YDE9"/>
<dbReference type="Pfam" id="PF13432">
    <property type="entry name" value="TPR_16"/>
    <property type="match status" value="1"/>
</dbReference>
<dbReference type="PANTHER" id="PTHR12788:SF10">
    <property type="entry name" value="PROTEIN-TYROSINE SULFOTRANSFERASE"/>
    <property type="match status" value="1"/>
</dbReference>
<dbReference type="InterPro" id="IPR026634">
    <property type="entry name" value="TPST-like"/>
</dbReference>
<proteinExistence type="predicted"/>
<evidence type="ECO:0000313" key="4">
    <source>
        <dbReference type="Proteomes" id="UP000254508"/>
    </source>
</evidence>
<reference evidence="4" key="1">
    <citation type="submission" date="2018-07" db="EMBL/GenBank/DDBJ databases">
        <title>Genome sequence of Erythrobacter strain YH-07, an antagonistic bacterium isolated from Yellow Sea.</title>
        <authorList>
            <person name="Tang T."/>
            <person name="Liu Q."/>
            <person name="Sun X."/>
        </authorList>
    </citation>
    <scope>NUCLEOTIDE SEQUENCE [LARGE SCALE GENOMIC DNA]</scope>
    <source>
        <strain evidence="4">YH-07</strain>
    </source>
</reference>
<dbReference type="Pfam" id="PF13469">
    <property type="entry name" value="Sulfotransfer_3"/>
    <property type="match status" value="1"/>
</dbReference>
<dbReference type="SUPFAM" id="SSF48452">
    <property type="entry name" value="TPR-like"/>
    <property type="match status" value="2"/>
</dbReference>
<dbReference type="EMBL" id="CP031357">
    <property type="protein sequence ID" value="AXK41951.1"/>
    <property type="molecule type" value="Genomic_DNA"/>
</dbReference>
<evidence type="ECO:0000256" key="1">
    <source>
        <dbReference type="ARBA" id="ARBA00022679"/>
    </source>
</evidence>
<dbReference type="PROSITE" id="PS50293">
    <property type="entry name" value="TPR_REGION"/>
    <property type="match status" value="1"/>
</dbReference>
<dbReference type="InterPro" id="IPR027417">
    <property type="entry name" value="P-loop_NTPase"/>
</dbReference>
<dbReference type="Proteomes" id="UP000254508">
    <property type="component" value="Chromosome"/>
</dbReference>
<organism evidence="3 4">
    <name type="scientific">Erythrobacter aureus</name>
    <dbReference type="NCBI Taxonomy" id="2182384"/>
    <lineage>
        <taxon>Bacteria</taxon>
        <taxon>Pseudomonadati</taxon>
        <taxon>Pseudomonadota</taxon>
        <taxon>Alphaproteobacteria</taxon>
        <taxon>Sphingomonadales</taxon>
        <taxon>Erythrobacteraceae</taxon>
        <taxon>Erythrobacter/Porphyrobacter group</taxon>
        <taxon>Erythrobacter</taxon>
    </lineage>
</organism>
<dbReference type="Pfam" id="PF13181">
    <property type="entry name" value="TPR_8"/>
    <property type="match status" value="1"/>
</dbReference>
<dbReference type="KEGG" id="err:DVR09_06010"/>
<dbReference type="InterPro" id="IPR011990">
    <property type="entry name" value="TPR-like_helical_dom_sf"/>
</dbReference>
<dbReference type="GO" id="GO:0008476">
    <property type="term" value="F:protein-tyrosine sulfotransferase activity"/>
    <property type="evidence" value="ECO:0007669"/>
    <property type="project" value="InterPro"/>
</dbReference>